<name>A0ABU0AE90_9BACI</name>
<comment type="caution">
    <text evidence="1">The sequence shown here is derived from an EMBL/GenBank/DDBJ whole genome shotgun (WGS) entry which is preliminary data.</text>
</comment>
<dbReference type="Proteomes" id="UP001238088">
    <property type="component" value="Unassembled WGS sequence"/>
</dbReference>
<reference evidence="1 2" key="1">
    <citation type="submission" date="2023-07" db="EMBL/GenBank/DDBJ databases">
        <title>Genomic Encyclopedia of Type Strains, Phase IV (KMG-IV): sequencing the most valuable type-strain genomes for metagenomic binning, comparative biology and taxonomic classification.</title>
        <authorList>
            <person name="Goeker M."/>
        </authorList>
    </citation>
    <scope>NUCLEOTIDE SEQUENCE [LARGE SCALE GENOMIC DNA]</scope>
    <source>
        <strain evidence="1 2">DSM 23494</strain>
    </source>
</reference>
<evidence type="ECO:0000313" key="2">
    <source>
        <dbReference type="Proteomes" id="UP001238088"/>
    </source>
</evidence>
<accession>A0ABU0AE90</accession>
<keyword evidence="2" id="KW-1185">Reference proteome</keyword>
<gene>
    <name evidence="1" type="ORF">J2S17_001064</name>
</gene>
<dbReference type="RefSeq" id="WP_307472571.1">
    <property type="nucleotide sequence ID" value="NZ_JAUSUB010000003.1"/>
</dbReference>
<sequence length="40" mass="4448">MKYNESIVYGRTIYSGPRNRKVGMDIQSVISLDDGLKGEG</sequence>
<dbReference type="EMBL" id="JAUSUB010000003">
    <property type="protein sequence ID" value="MDQ0269194.1"/>
    <property type="molecule type" value="Genomic_DNA"/>
</dbReference>
<organism evidence="1 2">
    <name type="scientific">Cytobacillus purgationiresistens</name>
    <dbReference type="NCBI Taxonomy" id="863449"/>
    <lineage>
        <taxon>Bacteria</taxon>
        <taxon>Bacillati</taxon>
        <taxon>Bacillota</taxon>
        <taxon>Bacilli</taxon>
        <taxon>Bacillales</taxon>
        <taxon>Bacillaceae</taxon>
        <taxon>Cytobacillus</taxon>
    </lineage>
</organism>
<proteinExistence type="predicted"/>
<protein>
    <submittedName>
        <fullName evidence="1">Uncharacterized protein</fullName>
    </submittedName>
</protein>
<evidence type="ECO:0000313" key="1">
    <source>
        <dbReference type="EMBL" id="MDQ0269194.1"/>
    </source>
</evidence>